<dbReference type="Proteomes" id="UP000242972">
    <property type="component" value="Unassembled WGS sequence"/>
</dbReference>
<dbReference type="AlphaFoldDB" id="A0A2T2XCT0"/>
<evidence type="ECO:0000313" key="2">
    <source>
        <dbReference type="Proteomes" id="UP000242972"/>
    </source>
</evidence>
<dbReference type="EMBL" id="PXYW01000046">
    <property type="protein sequence ID" value="PSR32268.1"/>
    <property type="molecule type" value="Genomic_DNA"/>
</dbReference>
<comment type="caution">
    <text evidence="1">The sequence shown here is derived from an EMBL/GenBank/DDBJ whole genome shotgun (WGS) entry which is preliminary data.</text>
</comment>
<evidence type="ECO:0000313" key="1">
    <source>
        <dbReference type="EMBL" id="PSR32268.1"/>
    </source>
</evidence>
<accession>A0A2T2XCT0</accession>
<proteinExistence type="predicted"/>
<protein>
    <submittedName>
        <fullName evidence="1">Uncharacterized protein</fullName>
    </submittedName>
</protein>
<organism evidence="1 2">
    <name type="scientific">Sulfobacillus benefaciens</name>
    <dbReference type="NCBI Taxonomy" id="453960"/>
    <lineage>
        <taxon>Bacteria</taxon>
        <taxon>Bacillati</taxon>
        <taxon>Bacillota</taxon>
        <taxon>Clostridia</taxon>
        <taxon>Eubacteriales</taxon>
        <taxon>Clostridiales Family XVII. Incertae Sedis</taxon>
        <taxon>Sulfobacillus</taxon>
    </lineage>
</organism>
<sequence>MTPGVITALDDDVVGGLFLSGTPGDFPLAKMTISRWHYWRFKPGIIGGFHLAFLMTFKLALTGHHR</sequence>
<reference evidence="1 2" key="1">
    <citation type="journal article" date="2014" name="BMC Genomics">
        <title>Comparison of environmental and isolate Sulfobacillus genomes reveals diverse carbon, sulfur, nitrogen, and hydrogen metabolisms.</title>
        <authorList>
            <person name="Justice N.B."/>
            <person name="Norman A."/>
            <person name="Brown C.T."/>
            <person name="Singh A."/>
            <person name="Thomas B.C."/>
            <person name="Banfield J.F."/>
        </authorList>
    </citation>
    <scope>NUCLEOTIDE SEQUENCE [LARGE SCALE GENOMIC DNA]</scope>
    <source>
        <strain evidence="1">AMDSBA4</strain>
    </source>
</reference>
<gene>
    <name evidence="1" type="ORF">C7B46_14960</name>
</gene>
<name>A0A2T2XCT0_9FIRM</name>